<dbReference type="Proteomes" id="UP000030321">
    <property type="component" value="Unassembled WGS sequence"/>
</dbReference>
<comment type="caution">
    <text evidence="1">The sequence shown here is derived from an EMBL/GenBank/DDBJ whole genome shotgun (WGS) entry which is preliminary data.</text>
</comment>
<evidence type="ECO:0000313" key="1">
    <source>
        <dbReference type="EMBL" id="GAL94306.1"/>
    </source>
</evidence>
<gene>
    <name evidence="1" type="ORF">N44_02886</name>
</gene>
<dbReference type="AlphaFoldDB" id="A0A0A1VYG0"/>
<accession>A0A0A1VYG0</accession>
<sequence>MVVLTAAVSAGQWQQEYFPQSIELSLGNNSLIKLQYA</sequence>
<name>A0A0A1VYG0_MICAE</name>
<protein>
    <submittedName>
        <fullName evidence="1">Uncharacterized protein</fullName>
    </submittedName>
</protein>
<dbReference type="EMBL" id="BBPA01000053">
    <property type="protein sequence ID" value="GAL94306.1"/>
    <property type="molecule type" value="Genomic_DNA"/>
</dbReference>
<evidence type="ECO:0000313" key="2">
    <source>
        <dbReference type="Proteomes" id="UP000030321"/>
    </source>
</evidence>
<proteinExistence type="predicted"/>
<reference evidence="2" key="1">
    <citation type="journal article" date="2015" name="Genome">
        <title>Whole Genome Sequence of the Non-Microcystin-Producing Microcystis aeruginosa Strain NIES-44.</title>
        <authorList>
            <person name="Okano K."/>
            <person name="Miyata N."/>
            <person name="Ozaki Y."/>
        </authorList>
    </citation>
    <scope>NUCLEOTIDE SEQUENCE [LARGE SCALE GENOMIC DNA]</scope>
    <source>
        <strain evidence="2">NIES-44</strain>
    </source>
</reference>
<organism evidence="1 2">
    <name type="scientific">Microcystis aeruginosa NIES-44</name>
    <dbReference type="NCBI Taxonomy" id="449439"/>
    <lineage>
        <taxon>Bacteria</taxon>
        <taxon>Bacillati</taxon>
        <taxon>Cyanobacteriota</taxon>
        <taxon>Cyanophyceae</taxon>
        <taxon>Oscillatoriophycideae</taxon>
        <taxon>Chroococcales</taxon>
        <taxon>Microcystaceae</taxon>
        <taxon>Microcystis</taxon>
    </lineage>
</organism>